<feature type="transmembrane region" description="Helical" evidence="5">
    <location>
        <begin position="63"/>
        <end position="87"/>
    </location>
</feature>
<dbReference type="Proteomes" id="UP000246077">
    <property type="component" value="Unassembled WGS sequence"/>
</dbReference>
<evidence type="ECO:0000313" key="8">
    <source>
        <dbReference type="Proteomes" id="UP000246077"/>
    </source>
</evidence>
<dbReference type="SUPFAM" id="SSF103473">
    <property type="entry name" value="MFS general substrate transporter"/>
    <property type="match status" value="1"/>
</dbReference>
<feature type="transmembrane region" description="Helical" evidence="5">
    <location>
        <begin position="215"/>
        <end position="233"/>
    </location>
</feature>
<evidence type="ECO:0000256" key="2">
    <source>
        <dbReference type="ARBA" id="ARBA00022989"/>
    </source>
</evidence>
<dbReference type="InterPro" id="IPR047200">
    <property type="entry name" value="MFS_YcaD-like"/>
</dbReference>
<dbReference type="PANTHER" id="PTHR23521:SF3">
    <property type="entry name" value="MFS TRANSPORTER"/>
    <property type="match status" value="1"/>
</dbReference>
<dbReference type="PANTHER" id="PTHR23521">
    <property type="entry name" value="TRANSPORTER MFS SUPERFAMILY"/>
    <property type="match status" value="1"/>
</dbReference>
<dbReference type="OrthoDB" id="9810614at2"/>
<keyword evidence="8" id="KW-1185">Reference proteome</keyword>
<reference evidence="8" key="1">
    <citation type="submission" date="2018-05" db="EMBL/GenBank/DDBJ databases">
        <title>Zavarzinia sp. HR-AS.</title>
        <authorList>
            <person name="Lee Y."/>
            <person name="Jeon C.O."/>
        </authorList>
    </citation>
    <scope>NUCLEOTIDE SEQUENCE [LARGE SCALE GENOMIC DNA]</scope>
    <source>
        <strain evidence="8">DSM 1231</strain>
    </source>
</reference>
<feature type="domain" description="Major facilitator superfamily (MFS) profile" evidence="6">
    <location>
        <begin position="257"/>
        <end position="476"/>
    </location>
</feature>
<proteinExistence type="predicted"/>
<evidence type="ECO:0000256" key="1">
    <source>
        <dbReference type="ARBA" id="ARBA00022692"/>
    </source>
</evidence>
<keyword evidence="1 5" id="KW-0812">Transmembrane</keyword>
<feature type="transmembrane region" description="Helical" evidence="5">
    <location>
        <begin position="99"/>
        <end position="119"/>
    </location>
</feature>
<comment type="caution">
    <text evidence="7">The sequence shown here is derived from an EMBL/GenBank/DDBJ whole genome shotgun (WGS) entry which is preliminary data.</text>
</comment>
<evidence type="ECO:0000256" key="4">
    <source>
        <dbReference type="SAM" id="MobiDB-lite"/>
    </source>
</evidence>
<organism evidence="7 8">
    <name type="scientific">Zavarzinia compransoris</name>
    <dbReference type="NCBI Taxonomy" id="1264899"/>
    <lineage>
        <taxon>Bacteria</taxon>
        <taxon>Pseudomonadati</taxon>
        <taxon>Pseudomonadota</taxon>
        <taxon>Alphaproteobacteria</taxon>
        <taxon>Rhodospirillales</taxon>
        <taxon>Zavarziniaceae</taxon>
        <taxon>Zavarzinia</taxon>
    </lineage>
</organism>
<dbReference type="EMBL" id="QGLF01000002">
    <property type="protein sequence ID" value="PWR22182.1"/>
    <property type="molecule type" value="Genomic_DNA"/>
</dbReference>
<dbReference type="GO" id="GO:0022857">
    <property type="term" value="F:transmembrane transporter activity"/>
    <property type="evidence" value="ECO:0007669"/>
    <property type="project" value="InterPro"/>
</dbReference>
<evidence type="ECO:0000256" key="5">
    <source>
        <dbReference type="SAM" id="Phobius"/>
    </source>
</evidence>
<evidence type="ECO:0000313" key="7">
    <source>
        <dbReference type="EMBL" id="PWR22182.1"/>
    </source>
</evidence>
<dbReference type="InterPro" id="IPR011701">
    <property type="entry name" value="MFS"/>
</dbReference>
<dbReference type="PROSITE" id="PS50850">
    <property type="entry name" value="MFS"/>
    <property type="match status" value="1"/>
</dbReference>
<feature type="transmembrane region" description="Helical" evidence="5">
    <location>
        <begin position="293"/>
        <end position="311"/>
    </location>
</feature>
<sequence>MSSRAGRSALVAGRIILLLNHGKWAPSRPVGGRAGLSAAPLAKPPAGGQTAGPFGEKMMLRSLAAVAAVLVGIAFVSASTGLVATTVGIRLGLDRVPSYLVSIVLTGYPLGFLIGCLFGRQAIGAVGPVRAFAAFGGLATACALGLALVDSPYVWAVLRAGTGFCAAGLYTVTESWLNARSTMATRGAVLASYMITDKLSYAGGQALVASADPTAPTLFMVAGVLLALCLVPVSLSRAEAPRVSATSRYGLRRLMAVSPVGVVATIACGAANSAVSMAGPTFASSIGLDTGEIAVFMTLLFIGGLTLQWPIGWASDHFDRRTVLFGALVATTLAAVAMALVGKSAEALYVLGFMYGGAAFVIYPLAVGHANDFIEPDQVVGVSAGLLMCWAIGSVVGPPLASQLMGAMGPAGLFLFVAVVYALAASFTAYRMRVRAAPPTSRQGPFVPMPTTPSVATLNPRSASAMPQPGDIRDGP</sequence>
<dbReference type="GO" id="GO:0005886">
    <property type="term" value="C:plasma membrane"/>
    <property type="evidence" value="ECO:0007669"/>
    <property type="project" value="TreeGrafter"/>
</dbReference>
<feature type="transmembrane region" description="Helical" evidence="5">
    <location>
        <begin position="407"/>
        <end position="430"/>
    </location>
</feature>
<dbReference type="CDD" id="cd17477">
    <property type="entry name" value="MFS_YcaD_like"/>
    <property type="match status" value="1"/>
</dbReference>
<feature type="transmembrane region" description="Helical" evidence="5">
    <location>
        <begin position="323"/>
        <end position="341"/>
    </location>
</feature>
<dbReference type="InterPro" id="IPR036259">
    <property type="entry name" value="MFS_trans_sf"/>
</dbReference>
<evidence type="ECO:0000256" key="3">
    <source>
        <dbReference type="ARBA" id="ARBA00023136"/>
    </source>
</evidence>
<feature type="region of interest" description="Disordered" evidence="4">
    <location>
        <begin position="439"/>
        <end position="476"/>
    </location>
</feature>
<dbReference type="AlphaFoldDB" id="A0A317E6J4"/>
<keyword evidence="3 5" id="KW-0472">Membrane</keyword>
<feature type="transmembrane region" description="Helical" evidence="5">
    <location>
        <begin position="131"/>
        <end position="149"/>
    </location>
</feature>
<feature type="compositionally biased region" description="Polar residues" evidence="4">
    <location>
        <begin position="452"/>
        <end position="462"/>
    </location>
</feature>
<accession>A0A317E6J4</accession>
<evidence type="ECO:0000259" key="6">
    <source>
        <dbReference type="PROSITE" id="PS50850"/>
    </source>
</evidence>
<dbReference type="InterPro" id="IPR020846">
    <property type="entry name" value="MFS_dom"/>
</dbReference>
<protein>
    <submittedName>
        <fullName evidence="7">MFS transporter</fullName>
    </submittedName>
</protein>
<feature type="transmembrane region" description="Helical" evidence="5">
    <location>
        <begin position="347"/>
        <end position="367"/>
    </location>
</feature>
<feature type="transmembrane region" description="Helical" evidence="5">
    <location>
        <begin position="254"/>
        <end position="273"/>
    </location>
</feature>
<dbReference type="Gene3D" id="1.20.1250.20">
    <property type="entry name" value="MFS general substrate transporter like domains"/>
    <property type="match status" value="2"/>
</dbReference>
<gene>
    <name evidence="7" type="ORF">DKG75_09455</name>
</gene>
<dbReference type="Pfam" id="PF07690">
    <property type="entry name" value="MFS_1"/>
    <property type="match status" value="1"/>
</dbReference>
<name>A0A317E6J4_9PROT</name>
<feature type="transmembrane region" description="Helical" evidence="5">
    <location>
        <begin position="379"/>
        <end position="401"/>
    </location>
</feature>
<keyword evidence="2 5" id="KW-1133">Transmembrane helix</keyword>